<evidence type="ECO:0000313" key="3">
    <source>
        <dbReference type="Proteomes" id="UP000184932"/>
    </source>
</evidence>
<dbReference type="STRING" id="1217970.SAMN05444002_2706"/>
<organism evidence="2 3">
    <name type="scientific">Vannielia litorea</name>
    <dbReference type="NCBI Taxonomy" id="1217970"/>
    <lineage>
        <taxon>Bacteria</taxon>
        <taxon>Pseudomonadati</taxon>
        <taxon>Pseudomonadota</taxon>
        <taxon>Alphaproteobacteria</taxon>
        <taxon>Rhodobacterales</taxon>
        <taxon>Paracoccaceae</taxon>
        <taxon>Vannielia</taxon>
    </lineage>
</organism>
<dbReference type="AlphaFoldDB" id="A0A1N6GR32"/>
<proteinExistence type="predicted"/>
<dbReference type="OrthoDB" id="8430253at2"/>
<gene>
    <name evidence="2" type="ORF">SAMN05444002_2706</name>
</gene>
<feature type="region of interest" description="Disordered" evidence="1">
    <location>
        <begin position="419"/>
        <end position="440"/>
    </location>
</feature>
<evidence type="ECO:0000313" key="2">
    <source>
        <dbReference type="EMBL" id="SIO10001.1"/>
    </source>
</evidence>
<sequence>MKRLISRGLMFGNLIEVASPALIDRYNRALHKLTGKRTELPDFHVDISGFSPEIAFEFDDLLYLNPNGVNRQFILLTTAQKTAPLLNAKFSMSRGILRQFIEENEAQLFALTSRDAVLGELDNTVFELSEPSRLYDIRKITVRADTTSGHIEQAQDLAEKIATFKSKPDAWWDDVLIAEMISLAKETGDVTRNPVTFKAPSFTQGNFWTAHFGGLYIFRDVEHPASIACGPKGPLGKLPTPYLFDLDDRAGIAKFLELNNLVEPIVKAKGTDATAILKQKMDFILVDVAATLGRDVPSRSRGDLRKLAQTLGSALPPEFHALNELVRWAEQGGAWPKITSSHPAYFYTLRATNHPDRDLINQLLAELSTLDVRQLFICHKELFYALYRGWPDGKKEFVADFLAREYAVDKEGARAALFGTGEEAMEEPAAPPDPKPRVSDERIRVVGPWGAVRR</sequence>
<protein>
    <submittedName>
        <fullName evidence="2">Uncharacterized protein</fullName>
    </submittedName>
</protein>
<name>A0A1N6GR32_9RHOB</name>
<dbReference type="Pfam" id="PF20343">
    <property type="entry name" value="DUF6638"/>
    <property type="match status" value="1"/>
</dbReference>
<accession>A0A1N6GR32</accession>
<reference evidence="3" key="1">
    <citation type="submission" date="2016-11" db="EMBL/GenBank/DDBJ databases">
        <authorList>
            <person name="Varghese N."/>
            <person name="Submissions S."/>
        </authorList>
    </citation>
    <scope>NUCLEOTIDE SEQUENCE [LARGE SCALE GENOMIC DNA]</scope>
    <source>
        <strain evidence="3">DSM 29440</strain>
    </source>
</reference>
<evidence type="ECO:0000256" key="1">
    <source>
        <dbReference type="SAM" id="MobiDB-lite"/>
    </source>
</evidence>
<keyword evidence="3" id="KW-1185">Reference proteome</keyword>
<dbReference type="EMBL" id="FSRL01000001">
    <property type="protein sequence ID" value="SIO10001.1"/>
    <property type="molecule type" value="Genomic_DNA"/>
</dbReference>
<dbReference type="Proteomes" id="UP000184932">
    <property type="component" value="Unassembled WGS sequence"/>
</dbReference>
<dbReference type="RefSeq" id="WP_074256695.1">
    <property type="nucleotide sequence ID" value="NZ_FSRL01000001.1"/>
</dbReference>
<dbReference type="InterPro" id="IPR046578">
    <property type="entry name" value="DUF6638"/>
</dbReference>